<protein>
    <submittedName>
        <fullName evidence="1">Uncharacterized protein</fullName>
    </submittedName>
</protein>
<gene>
    <name evidence="1" type="ORF">EV191_101928</name>
</gene>
<keyword evidence="2" id="KW-1185">Reference proteome</keyword>
<reference evidence="1 2" key="1">
    <citation type="submission" date="2019-03" db="EMBL/GenBank/DDBJ databases">
        <title>Genomic Encyclopedia of Type Strains, Phase IV (KMG-IV): sequencing the most valuable type-strain genomes for metagenomic binning, comparative biology and taxonomic classification.</title>
        <authorList>
            <person name="Goeker M."/>
        </authorList>
    </citation>
    <scope>NUCLEOTIDE SEQUENCE [LARGE SCALE GENOMIC DNA]</scope>
    <source>
        <strain evidence="1 2">DSM 45765</strain>
    </source>
</reference>
<comment type="caution">
    <text evidence="1">The sequence shown here is derived from an EMBL/GenBank/DDBJ whole genome shotgun (WGS) entry which is preliminary data.</text>
</comment>
<evidence type="ECO:0000313" key="1">
    <source>
        <dbReference type="EMBL" id="TCP56978.1"/>
    </source>
</evidence>
<accession>A0A4R2R5F6</accession>
<proteinExistence type="predicted"/>
<sequence>MSAHVVDFQRLRLAQPGPTAGSAEIAAWYEAKADVFDAIAADTTTPPEEQDRARLRAYHARIHAAELRMVNVA</sequence>
<evidence type="ECO:0000313" key="2">
    <source>
        <dbReference type="Proteomes" id="UP000294911"/>
    </source>
</evidence>
<dbReference type="Proteomes" id="UP000294911">
    <property type="component" value="Unassembled WGS sequence"/>
</dbReference>
<dbReference type="RefSeq" id="WP_132875508.1">
    <property type="nucleotide sequence ID" value="NZ_SLXQ01000001.1"/>
</dbReference>
<organism evidence="1 2">
    <name type="scientific">Tamaricihabitans halophyticus</name>
    <dbReference type="NCBI Taxonomy" id="1262583"/>
    <lineage>
        <taxon>Bacteria</taxon>
        <taxon>Bacillati</taxon>
        <taxon>Actinomycetota</taxon>
        <taxon>Actinomycetes</taxon>
        <taxon>Pseudonocardiales</taxon>
        <taxon>Pseudonocardiaceae</taxon>
        <taxon>Tamaricihabitans</taxon>
    </lineage>
</organism>
<dbReference type="AlphaFoldDB" id="A0A4R2R5F6"/>
<name>A0A4R2R5F6_9PSEU</name>
<dbReference type="EMBL" id="SLXQ01000001">
    <property type="protein sequence ID" value="TCP56978.1"/>
    <property type="molecule type" value="Genomic_DNA"/>
</dbReference>